<dbReference type="InterPro" id="IPR029001">
    <property type="entry name" value="ITPase-like_fam"/>
</dbReference>
<dbReference type="GO" id="GO:0009143">
    <property type="term" value="P:nucleoside triphosphate catabolic process"/>
    <property type="evidence" value="ECO:0007669"/>
    <property type="project" value="InterPro"/>
</dbReference>
<dbReference type="EMBL" id="PFAK01000031">
    <property type="protein sequence ID" value="PIR96280.1"/>
    <property type="molecule type" value="Genomic_DNA"/>
</dbReference>
<reference evidence="4" key="1">
    <citation type="submission" date="2017-09" db="EMBL/GenBank/DDBJ databases">
        <title>Depth-based differentiation of microbial function through sediment-hosted aquifers and enrichment of novel symbionts in the deep terrestrial subsurface.</title>
        <authorList>
            <person name="Probst A.J."/>
            <person name="Ladd B."/>
            <person name="Jarett J.K."/>
            <person name="Geller-Mcgrath D.E."/>
            <person name="Sieber C.M.K."/>
            <person name="Emerson J.B."/>
            <person name="Anantharaman K."/>
            <person name="Thomas B.C."/>
            <person name="Malmstrom R."/>
            <person name="Stieglmeier M."/>
            <person name="Klingl A."/>
            <person name="Woyke T."/>
            <person name="Ryan C.M."/>
            <person name="Banfield J.F."/>
        </authorList>
    </citation>
    <scope>NUCLEOTIDE SEQUENCE [LARGE SCALE GENOMIC DNA]</scope>
</reference>
<evidence type="ECO:0008006" key="5">
    <source>
        <dbReference type="Google" id="ProtNLM"/>
    </source>
</evidence>
<dbReference type="Pfam" id="PF01725">
    <property type="entry name" value="Ham1p_like"/>
    <property type="match status" value="1"/>
</dbReference>
<dbReference type="InterPro" id="IPR002637">
    <property type="entry name" value="RdgB/HAM1"/>
</dbReference>
<dbReference type="PANTHER" id="PTHR11067:SF9">
    <property type="entry name" value="INOSINE TRIPHOSPHATE PYROPHOSPHATASE"/>
    <property type="match status" value="1"/>
</dbReference>
<name>A0A2H0VDA9_9BACT</name>
<evidence type="ECO:0000256" key="2">
    <source>
        <dbReference type="ARBA" id="ARBA00022801"/>
    </source>
</evidence>
<sequence length="190" mass="21468">MVAITNMKKKQIEINFITGNKTKFKEVSELLKPIKVNQVDIDLEEVQEVEPKKVVAHKIEEAFSRHKGPFIVEDSGLMLDCLGGKLPGPFIKWFLQYQGIVGIAKLAKASKKTRAKAYTLIALAKNQTDIKFFLGEVSGFIVPPEGKYRFGYDEIFMPSGQKRTLSEMKHLGDYTKSSRAVAVKKLKKYI</sequence>
<dbReference type="PANTHER" id="PTHR11067">
    <property type="entry name" value="INOSINE TRIPHOSPHATE PYROPHOSPHATASE/HAM1 PROTEIN"/>
    <property type="match status" value="1"/>
</dbReference>
<dbReference type="Gene3D" id="3.90.950.10">
    <property type="match status" value="1"/>
</dbReference>
<evidence type="ECO:0000256" key="1">
    <source>
        <dbReference type="ARBA" id="ARBA00008023"/>
    </source>
</evidence>
<evidence type="ECO:0000313" key="4">
    <source>
        <dbReference type="Proteomes" id="UP000230922"/>
    </source>
</evidence>
<dbReference type="GO" id="GO:0047429">
    <property type="term" value="F:nucleoside triphosphate diphosphatase activity"/>
    <property type="evidence" value="ECO:0007669"/>
    <property type="project" value="InterPro"/>
</dbReference>
<comment type="caution">
    <text evidence="3">The sequence shown here is derived from an EMBL/GenBank/DDBJ whole genome shotgun (WGS) entry which is preliminary data.</text>
</comment>
<gene>
    <name evidence="3" type="ORF">COT92_01935</name>
</gene>
<dbReference type="Proteomes" id="UP000230922">
    <property type="component" value="Unassembled WGS sequence"/>
</dbReference>
<organism evidence="3 4">
    <name type="scientific">Candidatus Doudnabacteria bacterium CG10_big_fil_rev_8_21_14_0_10_42_18</name>
    <dbReference type="NCBI Taxonomy" id="1974552"/>
    <lineage>
        <taxon>Bacteria</taxon>
        <taxon>Candidatus Doudnaibacteriota</taxon>
    </lineage>
</organism>
<comment type="similarity">
    <text evidence="1">Belongs to the HAM1 NTPase family.</text>
</comment>
<evidence type="ECO:0000313" key="3">
    <source>
        <dbReference type="EMBL" id="PIR96280.1"/>
    </source>
</evidence>
<keyword evidence="2" id="KW-0378">Hydrolase</keyword>
<dbReference type="SUPFAM" id="SSF52972">
    <property type="entry name" value="ITPase-like"/>
    <property type="match status" value="1"/>
</dbReference>
<dbReference type="AlphaFoldDB" id="A0A2H0VDA9"/>
<accession>A0A2H0VDA9</accession>
<dbReference type="GO" id="GO:0005737">
    <property type="term" value="C:cytoplasm"/>
    <property type="evidence" value="ECO:0007669"/>
    <property type="project" value="TreeGrafter"/>
</dbReference>
<protein>
    <recommendedName>
        <fullName evidence="5">Non-canonical purine NTP pyrophosphatase</fullName>
    </recommendedName>
</protein>
<proteinExistence type="inferred from homology"/>